<dbReference type="EMBL" id="AKFT01000098">
    <property type="protein sequence ID" value="EJF45348.1"/>
    <property type="molecule type" value="Genomic_DNA"/>
</dbReference>
<dbReference type="PATRIC" id="fig|1125718.3.peg.1273"/>
<dbReference type="Proteomes" id="UP000002941">
    <property type="component" value="Unassembled WGS sequence"/>
</dbReference>
<dbReference type="RefSeq" id="WP_008731260.1">
    <property type="nucleotide sequence ID" value="NZ_AKFT01000098.1"/>
</dbReference>
<evidence type="ECO:0000313" key="3">
    <source>
        <dbReference type="Proteomes" id="UP000002941"/>
    </source>
</evidence>
<comment type="caution">
    <text evidence="2">The sequence shown here is derived from an EMBL/GenBank/DDBJ whole genome shotgun (WGS) entry which is preliminary data.</text>
</comment>
<protein>
    <submittedName>
        <fullName evidence="2">Uncharacterized protein</fullName>
    </submittedName>
</protein>
<dbReference type="AlphaFoldDB" id="J1HII5"/>
<name>J1HII5_9ACTO</name>
<gene>
    <name evidence="2" type="ORF">HMPREF1318_0943</name>
</gene>
<proteinExistence type="predicted"/>
<keyword evidence="1" id="KW-1133">Transmembrane helix</keyword>
<sequence length="193" mass="19735">MVKSRKAPTILILLGLALCLVALAVVIISVARLIAVSSSLSPIDGTGTTTKRLSADSAYGLYNNSTSTTCTVVGPDGHDVAVTPPSIDMTVNDKRLFGRFTTAASGDYTITCTSFGAAGPLNGGHDVDVYIGDDISPGSFAMTIVGTIISVFIGAAGLSLLIAGLIWFFVRGSSNKKARQAQVVAGRAGAVQP</sequence>
<evidence type="ECO:0000256" key="1">
    <source>
        <dbReference type="SAM" id="Phobius"/>
    </source>
</evidence>
<feature type="transmembrane region" description="Helical" evidence="1">
    <location>
        <begin position="140"/>
        <end position="170"/>
    </location>
</feature>
<keyword evidence="1" id="KW-0472">Membrane</keyword>
<dbReference type="eggNOG" id="ENOG5033ICH">
    <property type="taxonomic scope" value="Bacteria"/>
</dbReference>
<accession>J1HII5</accession>
<keyword evidence="3" id="KW-1185">Reference proteome</keyword>
<evidence type="ECO:0000313" key="2">
    <source>
        <dbReference type="EMBL" id="EJF45348.1"/>
    </source>
</evidence>
<keyword evidence="1" id="KW-0812">Transmembrane</keyword>
<dbReference type="OrthoDB" id="3254909at2"/>
<organism evidence="2 3">
    <name type="scientific">Actinomyces massiliensis F0489</name>
    <dbReference type="NCBI Taxonomy" id="1125718"/>
    <lineage>
        <taxon>Bacteria</taxon>
        <taxon>Bacillati</taxon>
        <taxon>Actinomycetota</taxon>
        <taxon>Actinomycetes</taxon>
        <taxon>Actinomycetales</taxon>
        <taxon>Actinomycetaceae</taxon>
        <taxon>Actinomyces</taxon>
    </lineage>
</organism>
<reference evidence="2 3" key="1">
    <citation type="submission" date="2012-05" db="EMBL/GenBank/DDBJ databases">
        <authorList>
            <person name="Harkins D.M."/>
            <person name="Madupu R."/>
            <person name="Durkin A.S."/>
            <person name="Torralba M."/>
            <person name="Methe B."/>
            <person name="Sutton G.G."/>
            <person name="Nelson K.E."/>
        </authorList>
    </citation>
    <scope>NUCLEOTIDE SEQUENCE [LARGE SCALE GENOMIC DNA]</scope>
    <source>
        <strain evidence="2 3">F0489</strain>
    </source>
</reference>